<dbReference type="InterPro" id="IPR036352">
    <property type="entry name" value="Semap_dom_sf"/>
</dbReference>
<keyword evidence="8 16" id="KW-0675">Receptor</keyword>
<dbReference type="GO" id="GO:0006909">
    <property type="term" value="P:phagocytosis"/>
    <property type="evidence" value="ECO:0007669"/>
    <property type="project" value="TreeGrafter"/>
</dbReference>
<evidence type="ECO:0000256" key="8">
    <source>
        <dbReference type="ARBA" id="ARBA00023170"/>
    </source>
</evidence>
<reference evidence="16 17" key="1">
    <citation type="journal article" date="2020" name="Nature">
        <title>Six reference-quality genomes reveal evolution of bat adaptations.</title>
        <authorList>
            <person name="Jebb D."/>
            <person name="Huang Z."/>
            <person name="Pippel M."/>
            <person name="Hughes G.M."/>
            <person name="Lavrichenko K."/>
            <person name="Devanna P."/>
            <person name="Winkler S."/>
            <person name="Jermiin L.S."/>
            <person name="Skirmuntt E.C."/>
            <person name="Katzourakis A."/>
            <person name="Burkitt-Gray L."/>
            <person name="Ray D.A."/>
            <person name="Sullivan K.A.M."/>
            <person name="Roscito J.G."/>
            <person name="Kirilenko B.M."/>
            <person name="Davalos L.M."/>
            <person name="Corthals A.P."/>
            <person name="Power M.L."/>
            <person name="Jones G."/>
            <person name="Ransome R.D."/>
            <person name="Dechmann D.K.N."/>
            <person name="Locatelli A.G."/>
            <person name="Puechmaille S.J."/>
            <person name="Fedrigo O."/>
            <person name="Jarvis E.D."/>
            <person name="Hiller M."/>
            <person name="Vernes S.C."/>
            <person name="Myers E.W."/>
            <person name="Teeling E.C."/>
        </authorList>
    </citation>
    <scope>NUCLEOTIDE SEQUENCE [LARGE SCALE GENOMIC DNA]</scope>
    <source>
        <strain evidence="16">MRouAeg1</strain>
        <tissue evidence="16">Muscle</tissue>
    </source>
</reference>
<keyword evidence="13" id="KW-1133">Transmembrane helix</keyword>
<keyword evidence="2" id="KW-0808">Transferase</keyword>
<name>A0A7J8HSI2_ROUAE</name>
<evidence type="ECO:0000256" key="6">
    <source>
        <dbReference type="ARBA" id="ARBA00022843"/>
    </source>
</evidence>
<evidence type="ECO:0000256" key="12">
    <source>
        <dbReference type="SAM" id="MobiDB-lite"/>
    </source>
</evidence>
<feature type="signal peptide" evidence="14">
    <location>
        <begin position="1"/>
        <end position="26"/>
    </location>
</feature>
<dbReference type="GO" id="GO:0043235">
    <property type="term" value="C:receptor complex"/>
    <property type="evidence" value="ECO:0007669"/>
    <property type="project" value="TreeGrafter"/>
</dbReference>
<dbReference type="Gene3D" id="3.30.200.20">
    <property type="entry name" value="Phosphorylase Kinase, domain 1"/>
    <property type="match status" value="1"/>
</dbReference>
<dbReference type="InterPro" id="IPR011009">
    <property type="entry name" value="Kinase-like_dom_sf"/>
</dbReference>
<keyword evidence="6" id="KW-0832">Ubl conjugation</keyword>
<keyword evidence="13" id="KW-0472">Membrane</keyword>
<dbReference type="Gene3D" id="1.10.510.10">
    <property type="entry name" value="Transferase(Phosphotransferase) domain 1"/>
    <property type="match status" value="1"/>
</dbReference>
<organism evidence="16 17">
    <name type="scientific">Rousettus aegyptiacus</name>
    <name type="common">Egyptian fruit bat</name>
    <name type="synonym">Pteropus aegyptiacus</name>
    <dbReference type="NCBI Taxonomy" id="9407"/>
    <lineage>
        <taxon>Eukaryota</taxon>
        <taxon>Metazoa</taxon>
        <taxon>Chordata</taxon>
        <taxon>Craniata</taxon>
        <taxon>Vertebrata</taxon>
        <taxon>Euteleostomi</taxon>
        <taxon>Mammalia</taxon>
        <taxon>Eutheria</taxon>
        <taxon>Laurasiatheria</taxon>
        <taxon>Chiroptera</taxon>
        <taxon>Yinpterochiroptera</taxon>
        <taxon>Pteropodoidea</taxon>
        <taxon>Pteropodidae</taxon>
        <taxon>Rousettinae</taxon>
        <taxon>Rousettus</taxon>
    </lineage>
</organism>
<proteinExistence type="predicted"/>
<evidence type="ECO:0000256" key="9">
    <source>
        <dbReference type="ARBA" id="ARBA00023180"/>
    </source>
</evidence>
<feature type="domain" description="Protein kinase" evidence="15">
    <location>
        <begin position="372"/>
        <end position="589"/>
    </location>
</feature>
<dbReference type="InterPro" id="IPR000719">
    <property type="entry name" value="Prot_kinase_dom"/>
</dbReference>
<evidence type="ECO:0000256" key="1">
    <source>
        <dbReference type="ARBA" id="ARBA00004479"/>
    </source>
</evidence>
<keyword evidence="14" id="KW-0732">Signal</keyword>
<keyword evidence="13" id="KW-0812">Transmembrane</keyword>
<accession>A0A7J8HSI2</accession>
<dbReference type="GO" id="GO:0007399">
    <property type="term" value="P:nervous system development"/>
    <property type="evidence" value="ECO:0007669"/>
    <property type="project" value="TreeGrafter"/>
</dbReference>
<evidence type="ECO:0000259" key="15">
    <source>
        <dbReference type="PROSITE" id="PS50011"/>
    </source>
</evidence>
<evidence type="ECO:0000256" key="2">
    <source>
        <dbReference type="ARBA" id="ARBA00022679"/>
    </source>
</evidence>
<dbReference type="PANTHER" id="PTHR24416">
    <property type="entry name" value="TYROSINE-PROTEIN KINASE RECEPTOR"/>
    <property type="match status" value="1"/>
</dbReference>
<sequence>MELFPPPSQLSLLPLLILLLLPAVPAVPGVPAVGGSWQCPRTPYSASRNFDVEYAVPSFSAGGPVQALLTYEGEGNGSAVFVATRNRLHVLGPGLQPVESLVTGPAGDPDCQTCAACGPDPRSAAEDTDAKVLALEPALPALVSCGSSLHGRCFLHELQPNGTTLRLAPPDCLFSALHNRPEDCPDCVASPLGTLVTVVEQGHASYFYVASSLDAEVAASFSPRSVSIRRLKADASGFAPGFSSLSGMLLGVLLALLLLVAILATALVFNYRRRRQLVLSLNPDDPASLDQTTGATPLPVFRSGCDYRNGLAAPAVVGLDSTTRVHRASFSDSGDGSGIPLLQTESIQLGVLDSALLAEVKDVLIPHERVATHSDRVIGKGHFGVVYHGEYTDEAQNRIHCAIKSLSRITELQEVEAFLREGLIMRGLHHPNVLALIGIVLPPEGLPWVLLPYMRHGDLLQFIRSPQRNPTVKDLISFGLQVARGMEYLAEQKFVHRDLAARNCMYNVMQRCWAADPAARPTFGALAGEVEQLAAALRGDHYVQLPAAYVNLGLSTSEEANVPLEQSPSTPVHRSTGRPRPLSEPTRPT</sequence>
<dbReference type="Pfam" id="PF07714">
    <property type="entry name" value="PK_Tyr_Ser-Thr"/>
    <property type="match status" value="1"/>
</dbReference>
<dbReference type="InterPro" id="IPR001627">
    <property type="entry name" value="Semap_dom"/>
</dbReference>
<evidence type="ECO:0000313" key="16">
    <source>
        <dbReference type="EMBL" id="KAF6475277.1"/>
    </source>
</evidence>
<comment type="catalytic activity">
    <reaction evidence="10">
        <text>L-tyrosyl-[protein] + ATP = O-phospho-L-tyrosyl-[protein] + ADP + H(+)</text>
        <dbReference type="Rhea" id="RHEA:10596"/>
        <dbReference type="Rhea" id="RHEA-COMP:10136"/>
        <dbReference type="Rhea" id="RHEA-COMP:20101"/>
        <dbReference type="ChEBI" id="CHEBI:15378"/>
        <dbReference type="ChEBI" id="CHEBI:30616"/>
        <dbReference type="ChEBI" id="CHEBI:46858"/>
        <dbReference type="ChEBI" id="CHEBI:61978"/>
        <dbReference type="ChEBI" id="CHEBI:456216"/>
        <dbReference type="EC" id="2.7.10.1"/>
    </reaction>
</comment>
<dbReference type="SUPFAM" id="SSF56112">
    <property type="entry name" value="Protein kinase-like (PK-like)"/>
    <property type="match status" value="1"/>
</dbReference>
<dbReference type="Proteomes" id="UP000593571">
    <property type="component" value="Unassembled WGS sequence"/>
</dbReference>
<feature type="region of interest" description="Disordered" evidence="12">
    <location>
        <begin position="561"/>
        <end position="589"/>
    </location>
</feature>
<keyword evidence="9" id="KW-0325">Glycoprotein</keyword>
<dbReference type="AlphaFoldDB" id="A0A7J8HSI2"/>
<dbReference type="SUPFAM" id="SSF101912">
    <property type="entry name" value="Sema domain"/>
    <property type="match status" value="1"/>
</dbReference>
<dbReference type="InterPro" id="IPR015943">
    <property type="entry name" value="WD40/YVTN_repeat-like_dom_sf"/>
</dbReference>
<feature type="transmembrane region" description="Helical" evidence="13">
    <location>
        <begin position="248"/>
        <end position="269"/>
    </location>
</feature>
<comment type="caution">
    <text evidence="16">The sequence shown here is derived from an EMBL/GenBank/DDBJ whole genome shotgun (WGS) entry which is preliminary data.</text>
</comment>
<gene>
    <name evidence="16" type="ORF">HJG63_013640</name>
</gene>
<evidence type="ECO:0000256" key="3">
    <source>
        <dbReference type="ARBA" id="ARBA00022741"/>
    </source>
</evidence>
<protein>
    <submittedName>
        <fullName evidence="16">Macrophage stimulating 1 receptor</fullName>
    </submittedName>
</protein>
<keyword evidence="3 11" id="KW-0547">Nucleotide-binding</keyword>
<evidence type="ECO:0000256" key="11">
    <source>
        <dbReference type="PROSITE-ProRule" id="PRU10141"/>
    </source>
</evidence>
<dbReference type="PROSITE" id="PS00109">
    <property type="entry name" value="PROTEIN_KINASE_TYR"/>
    <property type="match status" value="1"/>
</dbReference>
<keyword evidence="7" id="KW-0829">Tyrosine-protein kinase</keyword>
<dbReference type="FunFam" id="3.30.200.20:FF:000251">
    <property type="entry name" value="Macrophage stimulating 1 receptor"/>
    <property type="match status" value="1"/>
</dbReference>
<feature type="compositionally biased region" description="Polar residues" evidence="12">
    <location>
        <begin position="561"/>
        <end position="573"/>
    </location>
</feature>
<dbReference type="GO" id="GO:0005886">
    <property type="term" value="C:plasma membrane"/>
    <property type="evidence" value="ECO:0007669"/>
    <property type="project" value="TreeGrafter"/>
</dbReference>
<evidence type="ECO:0000256" key="14">
    <source>
        <dbReference type="SAM" id="SignalP"/>
    </source>
</evidence>
<evidence type="ECO:0000256" key="10">
    <source>
        <dbReference type="ARBA" id="ARBA00051243"/>
    </source>
</evidence>
<evidence type="ECO:0000256" key="7">
    <source>
        <dbReference type="ARBA" id="ARBA00023137"/>
    </source>
</evidence>
<evidence type="ECO:0000256" key="4">
    <source>
        <dbReference type="ARBA" id="ARBA00022777"/>
    </source>
</evidence>
<dbReference type="SMART" id="SM00219">
    <property type="entry name" value="TyrKc"/>
    <property type="match status" value="1"/>
</dbReference>
<dbReference type="SMART" id="SM00630">
    <property type="entry name" value="Sema"/>
    <property type="match status" value="1"/>
</dbReference>
<feature type="chain" id="PRO_5029501751" evidence="14">
    <location>
        <begin position="27"/>
        <end position="589"/>
    </location>
</feature>
<dbReference type="InterPro" id="IPR050122">
    <property type="entry name" value="RTK"/>
</dbReference>
<dbReference type="EMBL" id="JACASE010000004">
    <property type="protein sequence ID" value="KAF6475277.1"/>
    <property type="molecule type" value="Genomic_DNA"/>
</dbReference>
<evidence type="ECO:0000256" key="5">
    <source>
        <dbReference type="ARBA" id="ARBA00022840"/>
    </source>
</evidence>
<evidence type="ECO:0000256" key="13">
    <source>
        <dbReference type="SAM" id="Phobius"/>
    </source>
</evidence>
<dbReference type="GO" id="GO:0007169">
    <property type="term" value="P:cell surface receptor protein tyrosine kinase signaling pathway"/>
    <property type="evidence" value="ECO:0007669"/>
    <property type="project" value="TreeGrafter"/>
</dbReference>
<keyword evidence="4" id="KW-0418">Kinase</keyword>
<comment type="subcellular location">
    <subcellularLocation>
        <location evidence="1">Membrane</location>
        <topology evidence="1">Single-pass type I membrane protein</topology>
    </subcellularLocation>
</comment>
<dbReference type="InterPro" id="IPR017441">
    <property type="entry name" value="Protein_kinase_ATP_BS"/>
</dbReference>
<dbReference type="GO" id="GO:0016477">
    <property type="term" value="P:cell migration"/>
    <property type="evidence" value="ECO:0007669"/>
    <property type="project" value="TreeGrafter"/>
</dbReference>
<evidence type="ECO:0000313" key="17">
    <source>
        <dbReference type="Proteomes" id="UP000593571"/>
    </source>
</evidence>
<dbReference type="GO" id="GO:0005524">
    <property type="term" value="F:ATP binding"/>
    <property type="evidence" value="ECO:0007669"/>
    <property type="project" value="UniProtKB-UniRule"/>
</dbReference>
<dbReference type="PROSITE" id="PS50011">
    <property type="entry name" value="PROTEIN_KINASE_DOM"/>
    <property type="match status" value="1"/>
</dbReference>
<keyword evidence="5 11" id="KW-0067">ATP-binding</keyword>
<dbReference type="InterPro" id="IPR020635">
    <property type="entry name" value="Tyr_kinase_cat_dom"/>
</dbReference>
<dbReference type="Gene3D" id="2.130.10.10">
    <property type="entry name" value="YVTN repeat-like/Quinoprotein amine dehydrogenase"/>
    <property type="match status" value="1"/>
</dbReference>
<feature type="binding site" evidence="11">
    <location>
        <position position="404"/>
    </location>
    <ligand>
        <name>ATP</name>
        <dbReference type="ChEBI" id="CHEBI:30616"/>
    </ligand>
</feature>
<dbReference type="GO" id="GO:0004714">
    <property type="term" value="F:transmembrane receptor protein tyrosine kinase activity"/>
    <property type="evidence" value="ECO:0007669"/>
    <property type="project" value="UniProtKB-EC"/>
</dbReference>
<dbReference type="InterPro" id="IPR008266">
    <property type="entry name" value="Tyr_kinase_AS"/>
</dbReference>
<dbReference type="PANTHER" id="PTHR24416:SF564">
    <property type="entry name" value="MACROPHAGE-STIMULATING PROTEIN RECEPTOR"/>
    <property type="match status" value="1"/>
</dbReference>
<keyword evidence="17" id="KW-1185">Reference proteome</keyword>
<dbReference type="InterPro" id="IPR001245">
    <property type="entry name" value="Ser-Thr/Tyr_kinase_cat_dom"/>
</dbReference>
<dbReference type="PROSITE" id="PS00107">
    <property type="entry name" value="PROTEIN_KINASE_ATP"/>
    <property type="match status" value="1"/>
</dbReference>